<feature type="compositionally biased region" description="Low complexity" evidence="4">
    <location>
        <begin position="453"/>
        <end position="462"/>
    </location>
</feature>
<dbReference type="Gene3D" id="3.40.50.200">
    <property type="entry name" value="Peptidase S8/S53 domain"/>
    <property type="match status" value="1"/>
</dbReference>
<evidence type="ECO:0008006" key="9">
    <source>
        <dbReference type="Google" id="ProtNLM"/>
    </source>
</evidence>
<name>A0ABR1VBM1_9PEZI</name>
<keyword evidence="1" id="KW-0645">Protease</keyword>
<evidence type="ECO:0000256" key="2">
    <source>
        <dbReference type="ARBA" id="ARBA00022801"/>
    </source>
</evidence>
<feature type="domain" description="DUF7580" evidence="6">
    <location>
        <begin position="76"/>
        <end position="400"/>
    </location>
</feature>
<dbReference type="PROSITE" id="PS00136">
    <property type="entry name" value="SUBTILASE_ASP"/>
    <property type="match status" value="1"/>
</dbReference>
<evidence type="ECO:0000259" key="6">
    <source>
        <dbReference type="Pfam" id="PF24476"/>
    </source>
</evidence>
<proteinExistence type="predicted"/>
<dbReference type="InterPro" id="IPR015500">
    <property type="entry name" value="Peptidase_S8_subtilisin-rel"/>
</dbReference>
<evidence type="ECO:0000256" key="4">
    <source>
        <dbReference type="SAM" id="MobiDB-lite"/>
    </source>
</evidence>
<dbReference type="PANTHER" id="PTHR35186">
    <property type="entry name" value="ANK_REP_REGION DOMAIN-CONTAINING PROTEIN"/>
    <property type="match status" value="1"/>
</dbReference>
<dbReference type="PANTHER" id="PTHR35186:SF4">
    <property type="entry name" value="PRION-INHIBITION AND PROPAGATION HELO DOMAIN-CONTAINING PROTEIN"/>
    <property type="match status" value="1"/>
</dbReference>
<evidence type="ECO:0000256" key="3">
    <source>
        <dbReference type="ARBA" id="ARBA00022825"/>
    </source>
</evidence>
<dbReference type="Proteomes" id="UP001446871">
    <property type="component" value="Unassembled WGS sequence"/>
</dbReference>
<protein>
    <recommendedName>
        <fullName evidence="9">Peptidase S8/S53 domain-containing protein</fullName>
    </recommendedName>
</protein>
<keyword evidence="3" id="KW-0720">Serine protease</keyword>
<accession>A0ABR1VBM1</accession>
<feature type="region of interest" description="Disordered" evidence="4">
    <location>
        <begin position="453"/>
        <end position="473"/>
    </location>
</feature>
<evidence type="ECO:0000259" key="5">
    <source>
        <dbReference type="Pfam" id="PF00082"/>
    </source>
</evidence>
<dbReference type="InterPro" id="IPR056002">
    <property type="entry name" value="DUF7580"/>
</dbReference>
<evidence type="ECO:0000256" key="1">
    <source>
        <dbReference type="ARBA" id="ARBA00022670"/>
    </source>
</evidence>
<feature type="domain" description="Peptidase S8/S53" evidence="5">
    <location>
        <begin position="509"/>
        <end position="711"/>
    </location>
</feature>
<reference evidence="7 8" key="1">
    <citation type="submission" date="2023-01" db="EMBL/GenBank/DDBJ databases">
        <title>Analysis of 21 Apiospora genomes using comparative genomics revels a genus with tremendous synthesis potential of carbohydrate active enzymes and secondary metabolites.</title>
        <authorList>
            <person name="Sorensen T."/>
        </authorList>
    </citation>
    <scope>NUCLEOTIDE SEQUENCE [LARGE SCALE GENOMIC DNA]</scope>
    <source>
        <strain evidence="7 8">CBS 83171</strain>
    </source>
</reference>
<dbReference type="EMBL" id="JAQQWM010000004">
    <property type="protein sequence ID" value="KAK8068573.1"/>
    <property type="molecule type" value="Genomic_DNA"/>
</dbReference>
<keyword evidence="8" id="KW-1185">Reference proteome</keyword>
<dbReference type="Pfam" id="PF00082">
    <property type="entry name" value="Peptidase_S8"/>
    <property type="match status" value="1"/>
</dbReference>
<gene>
    <name evidence="7" type="ORF">PG996_007685</name>
</gene>
<dbReference type="InterPro" id="IPR036852">
    <property type="entry name" value="Peptidase_S8/S53_dom_sf"/>
</dbReference>
<dbReference type="InterPro" id="IPR023827">
    <property type="entry name" value="Peptidase_S8_Asp-AS"/>
</dbReference>
<evidence type="ECO:0000313" key="7">
    <source>
        <dbReference type="EMBL" id="KAK8068573.1"/>
    </source>
</evidence>
<dbReference type="Pfam" id="PF24476">
    <property type="entry name" value="DUF7580"/>
    <property type="match status" value="1"/>
</dbReference>
<comment type="caution">
    <text evidence="7">The sequence shown here is derived from an EMBL/GenBank/DDBJ whole genome shotgun (WGS) entry which is preliminary data.</text>
</comment>
<dbReference type="InterPro" id="IPR000209">
    <property type="entry name" value="Peptidase_S8/S53_dom"/>
</dbReference>
<organism evidence="7 8">
    <name type="scientific">Apiospora saccharicola</name>
    <dbReference type="NCBI Taxonomy" id="335842"/>
    <lineage>
        <taxon>Eukaryota</taxon>
        <taxon>Fungi</taxon>
        <taxon>Dikarya</taxon>
        <taxon>Ascomycota</taxon>
        <taxon>Pezizomycotina</taxon>
        <taxon>Sordariomycetes</taxon>
        <taxon>Xylariomycetidae</taxon>
        <taxon>Amphisphaeriales</taxon>
        <taxon>Apiosporaceae</taxon>
        <taxon>Apiospora</taxon>
    </lineage>
</organism>
<evidence type="ECO:0000313" key="8">
    <source>
        <dbReference type="Proteomes" id="UP001446871"/>
    </source>
</evidence>
<keyword evidence="2" id="KW-0378">Hydrolase</keyword>
<dbReference type="PRINTS" id="PR00723">
    <property type="entry name" value="SUBTILISIN"/>
</dbReference>
<sequence>MDMDETRYPSVTLLLAGSDSVIQAIRHFAISPQLFRQRIKTLAALAEFVPEDEHRQDVDISPSDTDLQSISKEPPECAKEIRSLHAALFKQCLCSDSDEMLARIRLRSTLDDGDGKITFGMLFMAHPHCAQNDLGSQPLWQDTQFSIHRAVKFEASSSNEHGEIRPESETGFCQYISAQEEEGLTMMQFIVKGDSLYFDKDEKPSSRWVFDQPSISLGQLLERLSQSTTEFTEKRKEVLSWLLAKSVWQYYSSPWMQEPWNKERVHFLLERRHTEGHEVAGIFVNEPLLSVSIARPSCQETIKPKQGRPRSLLKPVHQIPKLLALGVMLVEIQLEHPIETLYIKPEWSDYCLNGKKNRNTDFKICRDLINQKRFVDGISDPLEALIRNCILPSDSFKPPQALDEDGERHALYLLINRLEVLLSKWKPDNVKPLSMTDNLLSASAQPPVAAPSPLLIPSLPVPRGNATTTPRPGRTMAQITNSTSTKDWFKRMASVNYILDANPGDVFDKVKIAVLDTGVDPNDVVSVYINGYKDFVSGNDNRKCDNTGHGTTSVNLIYDMCASAEVYVLRIFETDVANDNTQELAVQALDWCIKEKMDVVCMACGFTDSTQSLFDKIHEASGKMLILAAPTNESNAGEIAYPARYDDAVMCIFSTDGAVTRSQRLNPSKGHGKDNFAILGEDIMTMSGEVRSGTSFSTAIAAGLVARVLEFSRHSDCKGLIYNASMLKFKYGMAEALNSMAVEDSGFNCLKPWKLLREDLRNQIPFEDYGNPHPEGRVVARRHICNLIA</sequence>
<dbReference type="SUPFAM" id="SSF52743">
    <property type="entry name" value="Subtilisin-like"/>
    <property type="match status" value="1"/>
</dbReference>